<dbReference type="Pfam" id="PF21476">
    <property type="entry name" value="PF0610-like_N"/>
    <property type="match status" value="1"/>
</dbReference>
<feature type="domain" description="PF0610-like winged HTH N-terminal" evidence="1">
    <location>
        <begin position="4"/>
        <end position="53"/>
    </location>
</feature>
<dbReference type="InterPro" id="IPR038767">
    <property type="entry name" value="PF0610-like"/>
</dbReference>
<sequence>METTTRQRIVDAIRGAPATPRELSKQLGVPTNTVYDHARHVAKSLESESEQLLVAPPECKECGFSGFDDPLSAPSRCPECKCERLTQPRLLVESP</sequence>
<evidence type="ECO:0000313" key="3">
    <source>
        <dbReference type="EMBL" id="MFD1567172.1"/>
    </source>
</evidence>
<dbReference type="EMBL" id="JBHUCZ010000003">
    <property type="protein sequence ID" value="MFD1567172.1"/>
    <property type="molecule type" value="Genomic_DNA"/>
</dbReference>
<protein>
    <submittedName>
        <fullName evidence="3">Transcriptional regulator</fullName>
    </submittedName>
</protein>
<dbReference type="AlphaFoldDB" id="A0ABD6BPZ3"/>
<gene>
    <name evidence="3" type="ORF">ACFSAU_06680</name>
</gene>
<dbReference type="PANTHER" id="PTHR40663:SF2">
    <property type="entry name" value="TRANSCRIPTIONAL REGULATOR"/>
    <property type="match status" value="1"/>
</dbReference>
<evidence type="ECO:0000313" key="4">
    <source>
        <dbReference type="Proteomes" id="UP001597139"/>
    </source>
</evidence>
<feature type="domain" description="PF0610-like rubredoxin-like zinc beta-ribbon C-terminal" evidence="2">
    <location>
        <begin position="56"/>
        <end position="94"/>
    </location>
</feature>
<dbReference type="InterPro" id="IPR049159">
    <property type="entry name" value="PF0610-like_wHTH_N"/>
</dbReference>
<dbReference type="SUPFAM" id="SSF46785">
    <property type="entry name" value="Winged helix' DNA-binding domain"/>
    <property type="match status" value="1"/>
</dbReference>
<dbReference type="Pfam" id="PF23470">
    <property type="entry name" value="Zn_ribbon_PF0610"/>
    <property type="match status" value="1"/>
</dbReference>
<comment type="caution">
    <text evidence="3">The sequence shown here is derived from an EMBL/GenBank/DDBJ whole genome shotgun (WGS) entry which is preliminary data.</text>
</comment>
<evidence type="ECO:0000259" key="2">
    <source>
        <dbReference type="Pfam" id="PF23470"/>
    </source>
</evidence>
<reference evidence="3 4" key="1">
    <citation type="journal article" date="2019" name="Int. J. Syst. Evol. Microbiol.">
        <title>The Global Catalogue of Microorganisms (GCM) 10K type strain sequencing project: providing services to taxonomists for standard genome sequencing and annotation.</title>
        <authorList>
            <consortium name="The Broad Institute Genomics Platform"/>
            <consortium name="The Broad Institute Genome Sequencing Center for Infectious Disease"/>
            <person name="Wu L."/>
            <person name="Ma J."/>
        </authorList>
    </citation>
    <scope>NUCLEOTIDE SEQUENCE [LARGE SCALE GENOMIC DNA]</scope>
    <source>
        <strain evidence="3 4">CGMCC 1.12859</strain>
    </source>
</reference>
<organism evidence="3 4">
    <name type="scientific">Halolamina litorea</name>
    <dbReference type="NCBI Taxonomy" id="1515593"/>
    <lineage>
        <taxon>Archaea</taxon>
        <taxon>Methanobacteriati</taxon>
        <taxon>Methanobacteriota</taxon>
        <taxon>Stenosarchaea group</taxon>
        <taxon>Halobacteria</taxon>
        <taxon>Halobacteriales</taxon>
        <taxon>Haloferacaceae</taxon>
    </lineage>
</organism>
<dbReference type="Gene3D" id="1.10.10.10">
    <property type="entry name" value="Winged helix-like DNA-binding domain superfamily/Winged helix DNA-binding domain"/>
    <property type="match status" value="1"/>
</dbReference>
<dbReference type="PANTHER" id="PTHR40663">
    <property type="match status" value="1"/>
</dbReference>
<dbReference type="Proteomes" id="UP001597139">
    <property type="component" value="Unassembled WGS sequence"/>
</dbReference>
<name>A0ABD6BPZ3_9EURY</name>
<dbReference type="InterPro" id="IPR011991">
    <property type="entry name" value="ArsR-like_HTH"/>
</dbReference>
<keyword evidence="4" id="KW-1185">Reference proteome</keyword>
<dbReference type="RefSeq" id="WP_267646129.1">
    <property type="nucleotide sequence ID" value="NZ_JANHGR010000001.1"/>
</dbReference>
<proteinExistence type="predicted"/>
<dbReference type="CDD" id="cd00090">
    <property type="entry name" value="HTH_ARSR"/>
    <property type="match status" value="1"/>
</dbReference>
<dbReference type="InterPro" id="IPR036388">
    <property type="entry name" value="WH-like_DNA-bd_sf"/>
</dbReference>
<evidence type="ECO:0000259" key="1">
    <source>
        <dbReference type="Pfam" id="PF21476"/>
    </source>
</evidence>
<accession>A0ABD6BPZ3</accession>
<dbReference type="InterPro" id="IPR057022">
    <property type="entry name" value="PF0610-like_Zn_ribbon_C"/>
</dbReference>
<dbReference type="InterPro" id="IPR036390">
    <property type="entry name" value="WH_DNA-bd_sf"/>
</dbReference>